<evidence type="ECO:0000256" key="3">
    <source>
        <dbReference type="ARBA" id="ARBA00006849"/>
    </source>
</evidence>
<dbReference type="FunFam" id="3.90.1170.50:FF:000003">
    <property type="entry name" value="Aldehyde oxidase"/>
    <property type="match status" value="1"/>
</dbReference>
<feature type="binding site" evidence="17">
    <location>
        <position position="159"/>
    </location>
    <ligand>
        <name>[2Fe-2S] cluster</name>
        <dbReference type="ChEBI" id="CHEBI:190135"/>
        <label>2</label>
    </ligand>
</feature>
<dbReference type="Gene3D" id="3.30.390.50">
    <property type="entry name" value="CO dehydrogenase flavoprotein, C-terminal domain"/>
    <property type="match status" value="1"/>
</dbReference>
<dbReference type="HOGENOM" id="CLU_001681_1_0_1"/>
<dbReference type="FunFam" id="3.30.365.10:FF:000001">
    <property type="entry name" value="Xanthine dehydrogenase oxidase"/>
    <property type="match status" value="1"/>
</dbReference>
<dbReference type="Pfam" id="PF20256">
    <property type="entry name" value="MoCoBD_2"/>
    <property type="match status" value="1"/>
</dbReference>
<dbReference type="SUPFAM" id="SSF54292">
    <property type="entry name" value="2Fe-2S ferredoxin-like"/>
    <property type="match status" value="1"/>
</dbReference>
<dbReference type="STRING" id="13249.T1HPX3"/>
<dbReference type="OMA" id="CRSEYEC"/>
<dbReference type="FunCoup" id="T1HPX3">
    <property type="interactions" value="143"/>
</dbReference>
<evidence type="ECO:0000256" key="11">
    <source>
        <dbReference type="ARBA" id="ARBA00023004"/>
    </source>
</evidence>
<protein>
    <submittedName>
        <fullName evidence="18">FAD-binding PCMH-type domain-containing protein</fullName>
    </submittedName>
</protein>
<name>T1HPX3_RHOPR</name>
<dbReference type="InterPro" id="IPR036318">
    <property type="entry name" value="FAD-bd_PCMH-like_sf"/>
</dbReference>
<evidence type="ECO:0000256" key="13">
    <source>
        <dbReference type="ARBA" id="ARBA00023140"/>
    </source>
</evidence>
<comment type="subunit">
    <text evidence="4">Homodimer.</text>
</comment>
<dbReference type="InParanoid" id="T1HPX3"/>
<evidence type="ECO:0000256" key="15">
    <source>
        <dbReference type="PIRSR" id="PIRSR000127-1"/>
    </source>
</evidence>
<dbReference type="InterPro" id="IPR036010">
    <property type="entry name" value="2Fe-2S_ferredoxin-like_sf"/>
</dbReference>
<dbReference type="SMART" id="SM01008">
    <property type="entry name" value="Ald_Xan_dh_C"/>
    <property type="match status" value="1"/>
</dbReference>
<feature type="binding site" evidence="16">
    <location>
        <position position="446"/>
    </location>
    <ligand>
        <name>FAD</name>
        <dbReference type="ChEBI" id="CHEBI:57692"/>
    </ligand>
</feature>
<dbReference type="GO" id="GO:0016491">
    <property type="term" value="F:oxidoreductase activity"/>
    <property type="evidence" value="ECO:0007669"/>
    <property type="project" value="UniProtKB-KW"/>
</dbReference>
<dbReference type="InterPro" id="IPR002888">
    <property type="entry name" value="2Fe-2S-bd"/>
</dbReference>
<comment type="subcellular location">
    <subcellularLocation>
        <location evidence="2">Peroxisome</location>
    </subcellularLocation>
</comment>
<dbReference type="Pfam" id="PF00111">
    <property type="entry name" value="Fer2"/>
    <property type="match status" value="1"/>
</dbReference>
<dbReference type="Gene3D" id="3.30.465.10">
    <property type="match status" value="1"/>
</dbReference>
<dbReference type="InterPro" id="IPR037165">
    <property type="entry name" value="AldOxase/xan_DH_Mopterin-bd_sf"/>
</dbReference>
<keyword evidence="6" id="KW-0285">Flavoprotein</keyword>
<evidence type="ECO:0000256" key="2">
    <source>
        <dbReference type="ARBA" id="ARBA00004275"/>
    </source>
</evidence>
<evidence type="ECO:0000256" key="1">
    <source>
        <dbReference type="ARBA" id="ARBA00001974"/>
    </source>
</evidence>
<evidence type="ECO:0000256" key="6">
    <source>
        <dbReference type="ARBA" id="ARBA00022630"/>
    </source>
</evidence>
<dbReference type="SUPFAM" id="SSF47741">
    <property type="entry name" value="CO dehydrogenase ISP C-domain like"/>
    <property type="match status" value="1"/>
</dbReference>
<sequence>MDEMDNFITFSINNRSYKVAADIPADTSLNTFIRDYANLKGTKVMCKEGGCGACIVTVRTTDPVDHMEKEFAVNSVSHIFFKNNFMSFKILLLGLITENDDNSNVSFSSVGFSNQCLVPVWSCSGTKVTTVEGLGDRKKGYHKIQKYLAHFNGTQCGYCSPGMIMNMYGLLISKPNITMTEIENSFGGNICRCTGYRPILDAFKALASDATDDLRKYAVDIEDVAEQIGCTNGINGVCYENCNNCPKKLIIQKVDTEGNIWYTLNRVQELFNLLNKIGNTKYMLLAGNTAQGVYRIIEKPKIYIDITKIQELKEHAFMKDKLELGANITLSECMQLFAQVAQLKPKKFSYLKQLVEHIDLVANVPVRNIGTLAGNLMIKHEHKIFPSDIFLIFETVGAKLVLETMDGTVGPISLLQFLKYDMKKALIRKIILPPLAQEEIKLKTFKIMPRKQNVHAYVNAGFLFSVGSGNIVLGKPTIVYGGISENFIHAERTESYFTGKCILDEKVFKEGMRILSLEVNPTTELLKSSPQYRKQLSLSLFYRFVLGINPLKMNEHNRSGMENLIRPLSKGKQSFAVSHENPPVGKPVSKVEANIQCSGEAEYTGDIKSYPEQVFAALVLARKAKATIHSVDAEIALKMPGVLAFYTAKDIPGKNSFIKKFAYSPSEEELFCSRDIMYAGQAIGVIIAESQELANRAAIKVNITYKNKQKPLLTVRDVLQANDVSRITLDRTIQPTVQLKNENIKYTIKGEYEMGPQYHFTMETQCCLCVPTDEGLNIYSATQWMDNIQSSVGALLNIPESSINMQVKRLGGGFGCKITRSSIVAGACALAAYKLNRPVKIVLDLETNMECIGKRSPALSFYEAAFDENGKIQELKVSVYDDVGCSYNDPSSLLIPPGLYNAYDFSTWKIDIYTVLTDNASAAWMRAPGTIEGIATIETIMEHIATRVAKDPLDIRMVNLDKKYTLLNTLIQNVLVDSDYEASKLAIKQFNKANRWKKKGISVMPVVFPVDFFFSHHAMVSIYSGDGTVTVTHGGVEMGQGVNTKVAQAVSYALGVDMKMVKIKANSNITAPNDGMSGASVTSESCVLAALKCCEILNNRLAPLKSKMNNPTWPELIYEAFVEEIDLNASSMTSYRSKHFHEYIVYAVAVTQVEVDLLTGNYQILRTDIIEDAGDSLSPLIDVGQIEGAFVMGLGYFLTESIKHDPDSGMVITNRTWNYWPPGVKDIPVDFRVTLAKNAPNITGVMRSKSTGEPPICLALSAVTAIRDALKSARLDTGLKNHWFNLG</sequence>
<keyword evidence="7 17" id="KW-0001">2Fe-2S</keyword>
<dbReference type="Pfam" id="PF01799">
    <property type="entry name" value="Fer2_2"/>
    <property type="match status" value="1"/>
</dbReference>
<evidence type="ECO:0000256" key="8">
    <source>
        <dbReference type="ARBA" id="ARBA00022723"/>
    </source>
</evidence>
<evidence type="ECO:0000256" key="14">
    <source>
        <dbReference type="ARBA" id="ARBA00034078"/>
    </source>
</evidence>
<dbReference type="InterPro" id="IPR000674">
    <property type="entry name" value="Ald_Oxase/Xan_DH_a/b"/>
</dbReference>
<organism evidence="18 19">
    <name type="scientific">Rhodnius prolixus</name>
    <name type="common">Triatomid bug</name>
    <dbReference type="NCBI Taxonomy" id="13249"/>
    <lineage>
        <taxon>Eukaryota</taxon>
        <taxon>Metazoa</taxon>
        <taxon>Ecdysozoa</taxon>
        <taxon>Arthropoda</taxon>
        <taxon>Hexapoda</taxon>
        <taxon>Insecta</taxon>
        <taxon>Pterygota</taxon>
        <taxon>Neoptera</taxon>
        <taxon>Paraneoptera</taxon>
        <taxon>Hemiptera</taxon>
        <taxon>Heteroptera</taxon>
        <taxon>Panheteroptera</taxon>
        <taxon>Cimicomorpha</taxon>
        <taxon>Reduviidae</taxon>
        <taxon>Triatominae</taxon>
        <taxon>Rhodnius</taxon>
    </lineage>
</organism>
<dbReference type="InterPro" id="IPR005107">
    <property type="entry name" value="CO_DH_flav_C"/>
</dbReference>
<dbReference type="GO" id="GO:0005506">
    <property type="term" value="F:iron ion binding"/>
    <property type="evidence" value="ECO:0007669"/>
    <property type="project" value="InterPro"/>
</dbReference>
<dbReference type="SUPFAM" id="SSF54665">
    <property type="entry name" value="CO dehydrogenase molybdoprotein N-domain-like"/>
    <property type="match status" value="1"/>
</dbReference>
<dbReference type="Gene3D" id="3.30.365.10">
    <property type="entry name" value="Aldehyde oxidase/xanthine dehydrogenase, molybdopterin binding domain"/>
    <property type="match status" value="4"/>
</dbReference>
<dbReference type="GO" id="GO:0071949">
    <property type="term" value="F:FAD binding"/>
    <property type="evidence" value="ECO:0007669"/>
    <property type="project" value="InterPro"/>
</dbReference>
<comment type="cofactor">
    <cofactor evidence="1 16">
        <name>FAD</name>
        <dbReference type="ChEBI" id="CHEBI:57692"/>
    </cofactor>
</comment>
<dbReference type="InterPro" id="IPR036683">
    <property type="entry name" value="CO_DH_flav_C_dom_sf"/>
</dbReference>
<feature type="binding site" evidence="17">
    <location>
        <position position="193"/>
    </location>
    <ligand>
        <name>[2Fe-2S] cluster</name>
        <dbReference type="ChEBI" id="CHEBI:190135"/>
        <label>2</label>
    </ligand>
</feature>
<evidence type="ECO:0000256" key="9">
    <source>
        <dbReference type="ARBA" id="ARBA00022827"/>
    </source>
</evidence>
<feature type="binding site" evidence="17">
    <location>
        <position position="926"/>
    </location>
    <ligand>
        <name>Mo-molybdopterin</name>
        <dbReference type="ChEBI" id="CHEBI:71302"/>
    </ligand>
    <ligandPart>
        <name>Mo</name>
        <dbReference type="ChEBI" id="CHEBI:28685"/>
    </ligandPart>
</feature>
<keyword evidence="10" id="KW-0560">Oxidoreductase</keyword>
<feature type="active site" description="Proton acceptor" evidence="15">
    <location>
        <position position="1253"/>
    </location>
</feature>
<keyword evidence="13" id="KW-0576">Peroxisome</keyword>
<evidence type="ECO:0000256" key="17">
    <source>
        <dbReference type="PIRSR" id="PIRSR000127-3"/>
    </source>
</evidence>
<dbReference type="InterPro" id="IPR008274">
    <property type="entry name" value="AldOxase/xan_DH_MoCoBD1"/>
</dbReference>
<dbReference type="InterPro" id="IPR036856">
    <property type="entry name" value="Ald_Oxase/Xan_DH_a/b_sf"/>
</dbReference>
<dbReference type="InterPro" id="IPR036884">
    <property type="entry name" value="2Fe-2S-bd_dom_sf"/>
</dbReference>
<evidence type="ECO:0000256" key="7">
    <source>
        <dbReference type="ARBA" id="ARBA00022714"/>
    </source>
</evidence>
<dbReference type="Gene3D" id="3.10.20.30">
    <property type="match status" value="1"/>
</dbReference>
<feature type="binding site" evidence="17">
    <location>
        <position position="814"/>
    </location>
    <ligand>
        <name>Mo-molybdopterin</name>
        <dbReference type="ChEBI" id="CHEBI:71302"/>
    </ligand>
    <ligandPart>
        <name>Mo</name>
        <dbReference type="ChEBI" id="CHEBI:28685"/>
    </ligandPart>
</feature>
<dbReference type="GO" id="GO:0005777">
    <property type="term" value="C:peroxisome"/>
    <property type="evidence" value="ECO:0007669"/>
    <property type="project" value="UniProtKB-SubCell"/>
</dbReference>
<dbReference type="InterPro" id="IPR002346">
    <property type="entry name" value="Mopterin_DH_FAD-bd"/>
</dbReference>
<dbReference type="Pfam" id="PF00941">
    <property type="entry name" value="FAD_binding_5"/>
    <property type="match status" value="1"/>
</dbReference>
<dbReference type="SUPFAM" id="SSF56003">
    <property type="entry name" value="Molybdenum cofactor-binding domain"/>
    <property type="match status" value="1"/>
</dbReference>
<evidence type="ECO:0000256" key="16">
    <source>
        <dbReference type="PIRSR" id="PIRSR000127-2"/>
    </source>
</evidence>
<dbReference type="FunFam" id="3.30.365.10:FF:000002">
    <property type="entry name" value="Xanthine dehydrogenase oxidase"/>
    <property type="match status" value="1"/>
</dbReference>
<dbReference type="EnsemblMetazoa" id="RPRC006097-RA">
    <property type="protein sequence ID" value="RPRC006097-PA"/>
    <property type="gene ID" value="RPRC006097"/>
</dbReference>
<feature type="binding site" evidence="17">
    <location>
        <position position="191"/>
    </location>
    <ligand>
        <name>[2Fe-2S] cluster</name>
        <dbReference type="ChEBI" id="CHEBI:190135"/>
        <label>2</label>
    </ligand>
</feature>
<feature type="binding site" evidence="17">
    <location>
        <position position="156"/>
    </location>
    <ligand>
        <name>[2Fe-2S] cluster</name>
        <dbReference type="ChEBI" id="CHEBI:190135"/>
        <label>2</label>
    </ligand>
</feature>
<feature type="binding site" evidence="17">
    <location>
        <position position="54"/>
    </location>
    <ligand>
        <name>[2Fe-2S] cluster</name>
        <dbReference type="ChEBI" id="CHEBI:190135"/>
        <label>1</label>
    </ligand>
</feature>
<dbReference type="SUPFAM" id="SSF55447">
    <property type="entry name" value="CO dehydrogenase flavoprotein C-terminal domain-like"/>
    <property type="match status" value="1"/>
</dbReference>
<dbReference type="InterPro" id="IPR016208">
    <property type="entry name" value="Ald_Oxase/xanthine_DH-like"/>
</dbReference>
<feature type="binding site" evidence="17">
    <location>
        <position position="116"/>
    </location>
    <ligand>
        <name>[2Fe-2S] cluster</name>
        <dbReference type="ChEBI" id="CHEBI:190135"/>
        <label>1</label>
    </ligand>
</feature>
<dbReference type="GO" id="GO:0051537">
    <property type="term" value="F:2 iron, 2 sulfur cluster binding"/>
    <property type="evidence" value="ECO:0007669"/>
    <property type="project" value="UniProtKB-KW"/>
</dbReference>
<feature type="binding site" evidence="17">
    <location>
        <position position="783"/>
    </location>
    <ligand>
        <name>Mo-molybdopterin</name>
        <dbReference type="ChEBI" id="CHEBI:71302"/>
    </ligand>
    <ligandPart>
        <name>Mo</name>
        <dbReference type="ChEBI" id="CHEBI:28685"/>
    </ligandPart>
</feature>
<comment type="cofactor">
    <cofactor evidence="17">
        <name>Mo-molybdopterin</name>
        <dbReference type="ChEBI" id="CHEBI:71302"/>
    </cofactor>
    <text evidence="17">Binds 1 Mo-molybdopterin (Mo-MPT) cofactor per subunit.</text>
</comment>
<feature type="binding site" evidence="17">
    <location>
        <position position="51"/>
    </location>
    <ligand>
        <name>[2Fe-2S] cluster</name>
        <dbReference type="ChEBI" id="CHEBI:190135"/>
        <label>1</label>
    </ligand>
</feature>
<keyword evidence="5 17" id="KW-0500">Molybdenum</keyword>
<keyword evidence="12 17" id="KW-0411">Iron-sulfur</keyword>
<dbReference type="InterPro" id="IPR046867">
    <property type="entry name" value="AldOxase/xan_DH_MoCoBD2"/>
</dbReference>
<dbReference type="InterPro" id="IPR016166">
    <property type="entry name" value="FAD-bd_PCMH"/>
</dbReference>
<accession>T1HPX3</accession>
<reference evidence="18" key="1">
    <citation type="submission" date="2015-05" db="UniProtKB">
        <authorList>
            <consortium name="EnsemblMetazoa"/>
        </authorList>
    </citation>
    <scope>IDENTIFICATION</scope>
</reference>
<dbReference type="InterPro" id="IPR001041">
    <property type="entry name" value="2Fe-2S_ferredoxin-type"/>
</dbReference>
<evidence type="ECO:0000256" key="10">
    <source>
        <dbReference type="ARBA" id="ARBA00023002"/>
    </source>
</evidence>
<dbReference type="Proteomes" id="UP000015103">
    <property type="component" value="Unassembled WGS sequence"/>
</dbReference>
<dbReference type="PIRSF" id="PIRSF000127">
    <property type="entry name" value="Xanthine_DH"/>
    <property type="match status" value="1"/>
</dbReference>
<dbReference type="Gene3D" id="3.90.1170.50">
    <property type="entry name" value="Aldehyde oxidase/xanthine dehydrogenase, a/b hammerhead"/>
    <property type="match status" value="1"/>
</dbReference>
<dbReference type="eggNOG" id="KOG0430">
    <property type="taxonomic scope" value="Eukaryota"/>
</dbReference>
<dbReference type="Gene3D" id="1.10.150.120">
    <property type="entry name" value="[2Fe-2S]-binding domain"/>
    <property type="match status" value="1"/>
</dbReference>
<comment type="cofactor">
    <cofactor evidence="17">
        <name>[2Fe-2S] cluster</name>
        <dbReference type="ChEBI" id="CHEBI:190135"/>
    </cofactor>
    <text evidence="17">Binds 2 [2Fe-2S] clusters.</text>
</comment>
<dbReference type="FunFam" id="3.30.390.50:FF:000003">
    <property type="entry name" value="Aldehyde oxidase1"/>
    <property type="match status" value="1"/>
</dbReference>
<evidence type="ECO:0000313" key="19">
    <source>
        <dbReference type="Proteomes" id="UP000015103"/>
    </source>
</evidence>
<dbReference type="SMART" id="SM01092">
    <property type="entry name" value="CO_deh_flav_C"/>
    <property type="match status" value="1"/>
</dbReference>
<keyword evidence="19" id="KW-1185">Reference proteome</keyword>
<dbReference type="Pfam" id="PF02738">
    <property type="entry name" value="MoCoBD_1"/>
    <property type="match status" value="1"/>
</dbReference>
<feature type="binding site" evidence="17">
    <location>
        <position position="1079"/>
    </location>
    <ligand>
        <name>Mo-molybdopterin</name>
        <dbReference type="ChEBI" id="CHEBI:71302"/>
    </ligand>
    <ligandPart>
        <name>Mo</name>
        <dbReference type="ChEBI" id="CHEBI:28685"/>
    </ligandPart>
</feature>
<dbReference type="InterPro" id="IPR016169">
    <property type="entry name" value="FAD-bd_PCMH_sub2"/>
</dbReference>
<keyword evidence="8 17" id="KW-0479">Metal-binding</keyword>
<dbReference type="PANTHER" id="PTHR11908">
    <property type="entry name" value="XANTHINE DEHYDROGENASE"/>
    <property type="match status" value="1"/>
</dbReference>
<dbReference type="PROSITE" id="PS51387">
    <property type="entry name" value="FAD_PCMH"/>
    <property type="match status" value="1"/>
</dbReference>
<keyword evidence="11 17" id="KW-0408">Iron</keyword>
<dbReference type="PROSITE" id="PS00197">
    <property type="entry name" value="2FE2S_FER_1"/>
    <property type="match status" value="1"/>
</dbReference>
<dbReference type="Pfam" id="PF01315">
    <property type="entry name" value="Ald_Xan_dh_C"/>
    <property type="match status" value="1"/>
</dbReference>
<feature type="binding site" evidence="17">
    <location>
        <position position="46"/>
    </location>
    <ligand>
        <name>[2Fe-2S] cluster</name>
        <dbReference type="ChEBI" id="CHEBI:190135"/>
        <label>1</label>
    </ligand>
</feature>
<dbReference type="EMBL" id="ACPB03021370">
    <property type="status" value="NOT_ANNOTATED_CDS"/>
    <property type="molecule type" value="Genomic_DNA"/>
</dbReference>
<evidence type="ECO:0000256" key="12">
    <source>
        <dbReference type="ARBA" id="ARBA00023014"/>
    </source>
</evidence>
<dbReference type="VEuPathDB" id="VectorBase:RPRC006097"/>
<dbReference type="FunFam" id="3.30.465.10:FF:000013">
    <property type="entry name" value="Aldehyde oxidase"/>
    <property type="match status" value="1"/>
</dbReference>
<dbReference type="Pfam" id="PF03450">
    <property type="entry name" value="CO_deh_flav_C"/>
    <property type="match status" value="1"/>
</dbReference>
<dbReference type="CDD" id="cd00207">
    <property type="entry name" value="fer2"/>
    <property type="match status" value="1"/>
</dbReference>
<comment type="similarity">
    <text evidence="3">Belongs to the xanthine dehydrogenase family.</text>
</comment>
<dbReference type="SUPFAM" id="SSF56176">
    <property type="entry name" value="FAD-binding/transporter-associated domain-like"/>
    <property type="match status" value="1"/>
</dbReference>
<dbReference type="InterPro" id="IPR012675">
    <property type="entry name" value="Beta-grasp_dom_sf"/>
</dbReference>
<evidence type="ECO:0000256" key="5">
    <source>
        <dbReference type="ARBA" id="ARBA00022505"/>
    </source>
</evidence>
<evidence type="ECO:0000313" key="18">
    <source>
        <dbReference type="EnsemblMetazoa" id="RPRC006097-PA"/>
    </source>
</evidence>
<proteinExistence type="inferred from homology"/>
<comment type="cofactor">
    <cofactor evidence="14">
        <name>[2Fe-2S] cluster</name>
        <dbReference type="ChEBI" id="CHEBI:190135"/>
    </cofactor>
</comment>
<dbReference type="InterPro" id="IPR006058">
    <property type="entry name" value="2Fe2S_fd_BS"/>
</dbReference>
<keyword evidence="9 16" id="KW-0274">FAD</keyword>
<dbReference type="PANTHER" id="PTHR11908:SF132">
    <property type="entry name" value="ALDEHYDE OXIDASE 1-RELATED"/>
    <property type="match status" value="1"/>
</dbReference>
<evidence type="ECO:0000256" key="4">
    <source>
        <dbReference type="ARBA" id="ARBA00011738"/>
    </source>
</evidence>